<evidence type="ECO:0000313" key="1">
    <source>
        <dbReference type="EMBL" id="KKN81534.1"/>
    </source>
</evidence>
<dbReference type="AlphaFoldDB" id="A0A0F9TQB6"/>
<name>A0A0F9TQB6_9ZZZZ</name>
<accession>A0A0F9TQB6</accession>
<gene>
    <name evidence="1" type="ORF">LCGC14_0317930</name>
</gene>
<protein>
    <submittedName>
        <fullName evidence="1">Uncharacterized protein</fullName>
    </submittedName>
</protein>
<dbReference type="EMBL" id="LAZR01000213">
    <property type="protein sequence ID" value="KKN81534.1"/>
    <property type="molecule type" value="Genomic_DNA"/>
</dbReference>
<proteinExistence type="predicted"/>
<comment type="caution">
    <text evidence="1">The sequence shown here is derived from an EMBL/GenBank/DDBJ whole genome shotgun (WGS) entry which is preliminary data.</text>
</comment>
<reference evidence="1" key="1">
    <citation type="journal article" date="2015" name="Nature">
        <title>Complex archaea that bridge the gap between prokaryotes and eukaryotes.</title>
        <authorList>
            <person name="Spang A."/>
            <person name="Saw J.H."/>
            <person name="Jorgensen S.L."/>
            <person name="Zaremba-Niedzwiedzka K."/>
            <person name="Martijn J."/>
            <person name="Lind A.E."/>
            <person name="van Eijk R."/>
            <person name="Schleper C."/>
            <person name="Guy L."/>
            <person name="Ettema T.J."/>
        </authorList>
    </citation>
    <scope>NUCLEOTIDE SEQUENCE</scope>
</reference>
<sequence>MRITLTRYQVIEARSFGRARCGAKPQDIRFNDSGYHDETDRAYPHIVGMASEIAYSRVTGKPFDRTIKKAGDSYDFPGNIEVKSSMFMGKDVELKIKIREYSKKNPVKYVLCRVSKDLKTVEILGEITREQFDKVKRKKNYGHQDNWVCGIDDLTPVKMAGTPEVRLREADYAWMTAGEEWGAGGPLYAKWKQLLRESRAKKEGG</sequence>
<organism evidence="1">
    <name type="scientific">marine sediment metagenome</name>
    <dbReference type="NCBI Taxonomy" id="412755"/>
    <lineage>
        <taxon>unclassified sequences</taxon>
        <taxon>metagenomes</taxon>
        <taxon>ecological metagenomes</taxon>
    </lineage>
</organism>